<reference evidence="1 2" key="1">
    <citation type="submission" date="2019-11" db="EMBL/GenBank/DDBJ databases">
        <authorList>
            <person name="Lewis R."/>
            <person name="Clooney A.G."/>
            <person name="Stockdale S.R."/>
            <person name="Buttimer C."/>
            <person name="Draper L.A."/>
            <person name="Ross R.P."/>
            <person name="Hill C."/>
        </authorList>
    </citation>
    <scope>NUCLEOTIDE SEQUENCE [LARGE SCALE GENOMIC DNA]</scope>
</reference>
<dbReference type="Proteomes" id="UP000464669">
    <property type="component" value="Segment"/>
</dbReference>
<dbReference type="EMBL" id="MN642089">
    <property type="protein sequence ID" value="QGH71923.1"/>
    <property type="molecule type" value="Genomic_DNA"/>
</dbReference>
<accession>A0A6B7ZEI8</accession>
<name>A0A6B7ZEI8_9CAUD</name>
<evidence type="ECO:0000313" key="1">
    <source>
        <dbReference type="EMBL" id="QGH71923.1"/>
    </source>
</evidence>
<gene>
    <name evidence="1" type="ORF">N1M2_60</name>
</gene>
<sequence>MLQSTNAAGITENMVTYKFKVPDLADLFETFTPDQSHIALEGALNIIFGRAPAQLAAVKLEGEEAEPEQTEEELQQDHETQIVGEVAYALYCHQMGAEAAALVPEGCATAWTIPDDYENSEQYQRMEEMFRGIVSHISNHIAADKFNQDVITLHGEMEFFSRIELYTYNYNTDCEVLSVTIAAMLS</sequence>
<organism evidence="1 2">
    <name type="scientific">Klebsiella phage N1M2</name>
    <dbReference type="NCBI Taxonomy" id="2664939"/>
    <lineage>
        <taxon>Viruses</taxon>
        <taxon>Duplodnaviria</taxon>
        <taxon>Heunggongvirae</taxon>
        <taxon>Uroviricota</taxon>
        <taxon>Caudoviricetes</taxon>
        <taxon>Chimalliviridae</taxon>
        <taxon>Nimduovirus</taxon>
        <taxon>Nimduovirus N1M2</taxon>
    </lineage>
</organism>
<evidence type="ECO:0000313" key="2">
    <source>
        <dbReference type="Proteomes" id="UP000464669"/>
    </source>
</evidence>
<proteinExistence type="predicted"/>
<protein>
    <submittedName>
        <fullName evidence="1">Uncharacterized protein</fullName>
    </submittedName>
</protein>
<keyword evidence="2" id="KW-1185">Reference proteome</keyword>